<name>H5U171_9ACTN</name>
<feature type="region of interest" description="Disordered" evidence="1">
    <location>
        <begin position="18"/>
        <end position="65"/>
    </location>
</feature>
<evidence type="ECO:0008006" key="4">
    <source>
        <dbReference type="Google" id="ProtNLM"/>
    </source>
</evidence>
<gene>
    <name evidence="2" type="ORF">GOSPT_067_00010</name>
</gene>
<comment type="caution">
    <text evidence="2">The sequence shown here is derived from an EMBL/GenBank/DDBJ whole genome shotgun (WGS) entry which is preliminary data.</text>
</comment>
<organism evidence="2 3">
    <name type="scientific">Gordonia sputi NBRC 100414</name>
    <dbReference type="NCBI Taxonomy" id="1089453"/>
    <lineage>
        <taxon>Bacteria</taxon>
        <taxon>Bacillati</taxon>
        <taxon>Actinomycetota</taxon>
        <taxon>Actinomycetes</taxon>
        <taxon>Mycobacteriales</taxon>
        <taxon>Gordoniaceae</taxon>
        <taxon>Gordonia</taxon>
    </lineage>
</organism>
<protein>
    <recommendedName>
        <fullName evidence="4">DUF2599 domain-containing protein</fullName>
    </recommendedName>
</protein>
<evidence type="ECO:0000256" key="1">
    <source>
        <dbReference type="SAM" id="MobiDB-lite"/>
    </source>
</evidence>
<feature type="region of interest" description="Disordered" evidence="1">
    <location>
        <begin position="158"/>
        <end position="181"/>
    </location>
</feature>
<keyword evidence="3" id="KW-1185">Reference proteome</keyword>
<dbReference type="EMBL" id="BAFC01000067">
    <property type="protein sequence ID" value="GAB39479.1"/>
    <property type="molecule type" value="Genomic_DNA"/>
</dbReference>
<dbReference type="AlphaFoldDB" id="H5U171"/>
<reference evidence="2 3" key="1">
    <citation type="submission" date="2012-02" db="EMBL/GenBank/DDBJ databases">
        <title>Whole genome shotgun sequence of Gordonia sputi NBRC 100414.</title>
        <authorList>
            <person name="Yoshida I."/>
            <person name="Hosoyama A."/>
            <person name="Tsuchikane K."/>
            <person name="Katsumata H."/>
            <person name="Yamazaki S."/>
            <person name="Fujita N."/>
        </authorList>
    </citation>
    <scope>NUCLEOTIDE SEQUENCE [LARGE SCALE GENOMIC DNA]</scope>
    <source>
        <strain evidence="2 3">NBRC 100414</strain>
    </source>
</reference>
<feature type="compositionally biased region" description="Low complexity" evidence="1">
    <location>
        <begin position="25"/>
        <end position="62"/>
    </location>
</feature>
<sequence>MLPMVVLSFALLTGCGADSTSNAEPSGSTPSVSGSGAVASPSQSGPDAVSGAESGAPSASAVLDPAHPPPYVDHVAWASTAVGPSLQIYPTSDGRASIADDGAEVAWREVLALAPDADTPGMKAQFVCHWNFARAVDPNKPSWNLEPRRPVVDDSTMIATRCNPGGPRGVTAPRAGVRAGA</sequence>
<evidence type="ECO:0000313" key="3">
    <source>
        <dbReference type="Proteomes" id="UP000005845"/>
    </source>
</evidence>
<dbReference type="eggNOG" id="ENOG5033526">
    <property type="taxonomic scope" value="Bacteria"/>
</dbReference>
<dbReference type="InterPro" id="IPR019719">
    <property type="entry name" value="DUF2599"/>
</dbReference>
<dbReference type="Pfam" id="PF10783">
    <property type="entry name" value="DUF2599"/>
    <property type="match status" value="1"/>
</dbReference>
<accession>H5U171</accession>
<evidence type="ECO:0000313" key="2">
    <source>
        <dbReference type="EMBL" id="GAB39479.1"/>
    </source>
</evidence>
<dbReference type="Proteomes" id="UP000005845">
    <property type="component" value="Unassembled WGS sequence"/>
</dbReference>
<proteinExistence type="predicted"/>
<feature type="non-terminal residue" evidence="2">
    <location>
        <position position="181"/>
    </location>
</feature>